<dbReference type="GeneID" id="28855465"/>
<gene>
    <name evidence="2" type="ORF">VFPPC_13698</name>
</gene>
<dbReference type="PANTHER" id="PTHR35605:SF1">
    <property type="entry name" value="ECP2 EFFECTOR PROTEIN DOMAIN-CONTAINING PROTEIN-RELATED"/>
    <property type="match status" value="1"/>
</dbReference>
<evidence type="ECO:0000256" key="1">
    <source>
        <dbReference type="SAM" id="SignalP"/>
    </source>
</evidence>
<accession>A0A179FSE8</accession>
<keyword evidence="1" id="KW-0732">Signal</keyword>
<feature type="signal peptide" evidence="1">
    <location>
        <begin position="1"/>
        <end position="18"/>
    </location>
</feature>
<dbReference type="RefSeq" id="XP_018145395.1">
    <property type="nucleotide sequence ID" value="XM_018291471.1"/>
</dbReference>
<feature type="chain" id="PRO_5008101952" description="Secreted protein" evidence="1">
    <location>
        <begin position="19"/>
        <end position="201"/>
    </location>
</feature>
<evidence type="ECO:0000313" key="3">
    <source>
        <dbReference type="Proteomes" id="UP000078397"/>
    </source>
</evidence>
<sequence length="201" mass="21943">MKFSTATAVCGLALGVMAMPTFESALPAGYTEYIPEWEVELYRGGPMVKARGTVEEVRAEMIKRNPDFETHYPINTTVIDEEFAVLDKRTDFTGSTHYCANMGPAKLSRVKEGIAYLRSLKGQPTNGPGPGACGRVSCSWNSGIWWCNNDTNPKTLNGWSSIADGAYYVMIICSGNMLKDTLSGEAIHPTRWSVRVGGAKC</sequence>
<keyword evidence="3" id="KW-1185">Reference proteome</keyword>
<evidence type="ECO:0000313" key="2">
    <source>
        <dbReference type="EMBL" id="OAQ68545.1"/>
    </source>
</evidence>
<dbReference type="OrthoDB" id="3552888at2759"/>
<organism evidence="2 3">
    <name type="scientific">Pochonia chlamydosporia 170</name>
    <dbReference type="NCBI Taxonomy" id="1380566"/>
    <lineage>
        <taxon>Eukaryota</taxon>
        <taxon>Fungi</taxon>
        <taxon>Dikarya</taxon>
        <taxon>Ascomycota</taxon>
        <taxon>Pezizomycotina</taxon>
        <taxon>Sordariomycetes</taxon>
        <taxon>Hypocreomycetidae</taxon>
        <taxon>Hypocreales</taxon>
        <taxon>Clavicipitaceae</taxon>
        <taxon>Pochonia</taxon>
    </lineage>
</organism>
<dbReference type="PANTHER" id="PTHR35605">
    <property type="entry name" value="ECP2 EFFECTOR PROTEIN DOMAIN-CONTAINING PROTEIN-RELATED"/>
    <property type="match status" value="1"/>
</dbReference>
<name>A0A179FSE8_METCM</name>
<proteinExistence type="predicted"/>
<dbReference type="EMBL" id="LSBJ02000003">
    <property type="protein sequence ID" value="OAQ68545.1"/>
    <property type="molecule type" value="Genomic_DNA"/>
</dbReference>
<dbReference type="Proteomes" id="UP000078397">
    <property type="component" value="Unassembled WGS sequence"/>
</dbReference>
<dbReference type="AlphaFoldDB" id="A0A179FSE8"/>
<comment type="caution">
    <text evidence="2">The sequence shown here is derived from an EMBL/GenBank/DDBJ whole genome shotgun (WGS) entry which is preliminary data.</text>
</comment>
<reference evidence="2 3" key="1">
    <citation type="journal article" date="2016" name="PLoS Pathog.">
        <title>Biosynthesis of antibiotic leucinostatins in bio-control fungus Purpureocillium lilacinum and their inhibition on phytophthora revealed by genome mining.</title>
        <authorList>
            <person name="Wang G."/>
            <person name="Liu Z."/>
            <person name="Lin R."/>
            <person name="Li E."/>
            <person name="Mao Z."/>
            <person name="Ling J."/>
            <person name="Yang Y."/>
            <person name="Yin W.B."/>
            <person name="Xie B."/>
        </authorList>
    </citation>
    <scope>NUCLEOTIDE SEQUENCE [LARGE SCALE GENOMIC DNA]</scope>
    <source>
        <strain evidence="2">170</strain>
    </source>
</reference>
<evidence type="ECO:0008006" key="4">
    <source>
        <dbReference type="Google" id="ProtNLM"/>
    </source>
</evidence>
<dbReference type="KEGG" id="pchm:VFPPC_13698"/>
<protein>
    <recommendedName>
        <fullName evidence="4">Secreted protein</fullName>
    </recommendedName>
</protein>
<dbReference type="STRING" id="1380566.A0A179FSE8"/>